<evidence type="ECO:0000259" key="6">
    <source>
        <dbReference type="PROSITE" id="PS50893"/>
    </source>
</evidence>
<feature type="domain" description="ABC transporter" evidence="6">
    <location>
        <begin position="2"/>
        <end position="238"/>
    </location>
</feature>
<dbReference type="CDD" id="cd00267">
    <property type="entry name" value="ABC_ATPase"/>
    <property type="match status" value="1"/>
</dbReference>
<evidence type="ECO:0000313" key="8">
    <source>
        <dbReference type="Proteomes" id="UP001499988"/>
    </source>
</evidence>
<gene>
    <name evidence="7" type="ORF">GCM10023333_06560</name>
</gene>
<keyword evidence="4" id="KW-1278">Translocase</keyword>
<organism evidence="7 8">
    <name type="scientific">Ferrimonas pelagia</name>
    <dbReference type="NCBI Taxonomy" id="1177826"/>
    <lineage>
        <taxon>Bacteria</taxon>
        <taxon>Pseudomonadati</taxon>
        <taxon>Pseudomonadota</taxon>
        <taxon>Gammaproteobacteria</taxon>
        <taxon>Alteromonadales</taxon>
        <taxon>Ferrimonadaceae</taxon>
        <taxon>Ferrimonas</taxon>
    </lineage>
</organism>
<dbReference type="PANTHER" id="PTHR42794">
    <property type="entry name" value="HEMIN IMPORT ATP-BINDING PROTEIN HMUV"/>
    <property type="match status" value="1"/>
</dbReference>
<sequence>MLEINKLCCNLGERTILQDVSLSLKPGEFLAVLGANGVGKSTLLNCLLGSADITQGTLLWQGCPLERMSRSERARTLALVPQQQEVAFSFSAEQMVLMGRTPHLGAFQSPSQTDLHHARRTLNELGAGHLARCQFNQLSGGERQLVLLARAMLQSESVLLLDEPTNHLDFRNRYHILNTVKQRCREHGTSVIAILHDPNLASMYADQVLMLAQAHTLAYGPSADVMTSQNISQLYGLPTCSHRVMDQEIFMPQSLPPSSATNIAIVTGPSGSGKTTTLMALYAHCQQQKQPVRGILCPGTMRDGRRFSSEIINLADGQRRPFGQRTDELDPITNTRFRFDPHGLALGQQALSPTSHHPDTTWIMDEVGPMELEGQGYGSTLAPLLALPGGKHIWVVRPDLVERVVQRWQLQPAAVIDAADSDALTQLKEFVAL</sequence>
<evidence type="ECO:0000256" key="4">
    <source>
        <dbReference type="ARBA" id="ARBA00022967"/>
    </source>
</evidence>
<comment type="caution">
    <text evidence="7">The sequence shown here is derived from an EMBL/GenBank/DDBJ whole genome shotgun (WGS) entry which is preliminary data.</text>
</comment>
<evidence type="ECO:0000256" key="1">
    <source>
        <dbReference type="ARBA" id="ARBA00022448"/>
    </source>
</evidence>
<dbReference type="Pfam" id="PF00005">
    <property type="entry name" value="ABC_tran"/>
    <property type="match status" value="1"/>
</dbReference>
<dbReference type="SUPFAM" id="SSF52540">
    <property type="entry name" value="P-loop containing nucleoside triphosphate hydrolases"/>
    <property type="match status" value="2"/>
</dbReference>
<keyword evidence="1" id="KW-0813">Transport</keyword>
<dbReference type="PANTHER" id="PTHR42794:SF1">
    <property type="entry name" value="HEMIN IMPORT ATP-BINDING PROTEIN HMUV"/>
    <property type="match status" value="1"/>
</dbReference>
<dbReference type="InterPro" id="IPR003593">
    <property type="entry name" value="AAA+_ATPase"/>
</dbReference>
<dbReference type="PROSITE" id="PS50893">
    <property type="entry name" value="ABC_TRANSPORTER_2"/>
    <property type="match status" value="1"/>
</dbReference>
<dbReference type="PROSITE" id="PS00211">
    <property type="entry name" value="ABC_TRANSPORTER_1"/>
    <property type="match status" value="1"/>
</dbReference>
<dbReference type="EMBL" id="BAABJZ010000007">
    <property type="protein sequence ID" value="GAA4875991.1"/>
    <property type="molecule type" value="Genomic_DNA"/>
</dbReference>
<keyword evidence="3" id="KW-0067">ATP-binding</keyword>
<evidence type="ECO:0000256" key="3">
    <source>
        <dbReference type="ARBA" id="ARBA00022840"/>
    </source>
</evidence>
<dbReference type="Gene3D" id="3.40.50.300">
    <property type="entry name" value="P-loop containing nucleotide triphosphate hydrolases"/>
    <property type="match status" value="2"/>
</dbReference>
<dbReference type="InterPro" id="IPR017871">
    <property type="entry name" value="ABC_transporter-like_CS"/>
</dbReference>
<dbReference type="Proteomes" id="UP001499988">
    <property type="component" value="Unassembled WGS sequence"/>
</dbReference>
<proteinExistence type="predicted"/>
<dbReference type="InterPro" id="IPR027417">
    <property type="entry name" value="P-loop_NTPase"/>
</dbReference>
<evidence type="ECO:0000256" key="5">
    <source>
        <dbReference type="ARBA" id="ARBA00037066"/>
    </source>
</evidence>
<dbReference type="Pfam" id="PF03266">
    <property type="entry name" value="NTPase_1"/>
    <property type="match status" value="1"/>
</dbReference>
<dbReference type="SMART" id="SM00382">
    <property type="entry name" value="AAA"/>
    <property type="match status" value="2"/>
</dbReference>
<comment type="function">
    <text evidence="5">Part of the ABC transporter complex HmuTUV involved in hemin import. Responsible for energy coupling to the transport system.</text>
</comment>
<dbReference type="InterPro" id="IPR004948">
    <property type="entry name" value="Nuc-triphosphatase_THEP1"/>
</dbReference>
<protein>
    <recommendedName>
        <fullName evidence="6">ABC transporter domain-containing protein</fullName>
    </recommendedName>
</protein>
<evidence type="ECO:0000256" key="2">
    <source>
        <dbReference type="ARBA" id="ARBA00022741"/>
    </source>
</evidence>
<reference evidence="8" key="1">
    <citation type="journal article" date="2019" name="Int. J. Syst. Evol. Microbiol.">
        <title>The Global Catalogue of Microorganisms (GCM) 10K type strain sequencing project: providing services to taxonomists for standard genome sequencing and annotation.</title>
        <authorList>
            <consortium name="The Broad Institute Genomics Platform"/>
            <consortium name="The Broad Institute Genome Sequencing Center for Infectious Disease"/>
            <person name="Wu L."/>
            <person name="Ma J."/>
        </authorList>
    </citation>
    <scope>NUCLEOTIDE SEQUENCE [LARGE SCALE GENOMIC DNA]</scope>
    <source>
        <strain evidence="8">JCM 18401</strain>
    </source>
</reference>
<dbReference type="RefSeq" id="WP_345333381.1">
    <property type="nucleotide sequence ID" value="NZ_BAABJZ010000007.1"/>
</dbReference>
<keyword evidence="2" id="KW-0547">Nucleotide-binding</keyword>
<evidence type="ECO:0000313" key="7">
    <source>
        <dbReference type="EMBL" id="GAA4875991.1"/>
    </source>
</evidence>
<accession>A0ABP9EDQ7</accession>
<dbReference type="CDD" id="cd03214">
    <property type="entry name" value="ABC_Iron-Siderophores_B12_Hemin"/>
    <property type="match status" value="1"/>
</dbReference>
<name>A0ABP9EDQ7_9GAMM</name>
<dbReference type="InterPro" id="IPR003439">
    <property type="entry name" value="ABC_transporter-like_ATP-bd"/>
</dbReference>
<keyword evidence="8" id="KW-1185">Reference proteome</keyword>